<accession>A0ACB9Y0M2</accession>
<dbReference type="Proteomes" id="UP001057452">
    <property type="component" value="Chromosome 1"/>
</dbReference>
<proteinExistence type="predicted"/>
<sequence>RVTRLRGNNLNREAGSRQPSPVACERRLTGPHPSQTDTVGHCGAGRFCFGAPTPGSKAQSAAICWTSAVPAANVLNNATSTMNSVPWQKEGAQSGAG</sequence>
<reference evidence="1" key="1">
    <citation type="submission" date="2022-05" db="EMBL/GenBank/DDBJ databases">
        <title>Chromosome-level genome of Chaenocephalus aceratus.</title>
        <authorList>
            <person name="Park H."/>
        </authorList>
    </citation>
    <scope>NUCLEOTIDE SEQUENCE</scope>
    <source>
        <strain evidence="1">KU_202001</strain>
    </source>
</reference>
<comment type="caution">
    <text evidence="1">The sequence shown here is derived from an EMBL/GenBank/DDBJ whole genome shotgun (WGS) entry which is preliminary data.</text>
</comment>
<feature type="non-terminal residue" evidence="1">
    <location>
        <position position="1"/>
    </location>
</feature>
<gene>
    <name evidence="1" type="ORF">KUCAC02_016030</name>
</gene>
<name>A0ACB9Y0M2_CHAAC</name>
<feature type="non-terminal residue" evidence="1">
    <location>
        <position position="97"/>
    </location>
</feature>
<dbReference type="EMBL" id="CM043785">
    <property type="protein sequence ID" value="KAI4833113.1"/>
    <property type="molecule type" value="Genomic_DNA"/>
</dbReference>
<keyword evidence="2" id="KW-1185">Reference proteome</keyword>
<evidence type="ECO:0000313" key="1">
    <source>
        <dbReference type="EMBL" id="KAI4833113.1"/>
    </source>
</evidence>
<organism evidence="1 2">
    <name type="scientific">Chaenocephalus aceratus</name>
    <name type="common">Blackfin icefish</name>
    <name type="synonym">Chaenichthys aceratus</name>
    <dbReference type="NCBI Taxonomy" id="36190"/>
    <lineage>
        <taxon>Eukaryota</taxon>
        <taxon>Metazoa</taxon>
        <taxon>Chordata</taxon>
        <taxon>Craniata</taxon>
        <taxon>Vertebrata</taxon>
        <taxon>Euteleostomi</taxon>
        <taxon>Actinopterygii</taxon>
        <taxon>Neopterygii</taxon>
        <taxon>Teleostei</taxon>
        <taxon>Neoteleostei</taxon>
        <taxon>Acanthomorphata</taxon>
        <taxon>Eupercaria</taxon>
        <taxon>Perciformes</taxon>
        <taxon>Notothenioidei</taxon>
        <taxon>Channichthyidae</taxon>
        <taxon>Chaenocephalus</taxon>
    </lineage>
</organism>
<evidence type="ECO:0000313" key="2">
    <source>
        <dbReference type="Proteomes" id="UP001057452"/>
    </source>
</evidence>
<protein>
    <submittedName>
        <fullName evidence="1">Uncharacterized protein</fullName>
    </submittedName>
</protein>